<accession>A0A3R7NDX9</accession>
<evidence type="ECO:0000313" key="2">
    <source>
        <dbReference type="Proteomes" id="UP000238137"/>
    </source>
</evidence>
<evidence type="ECO:0008006" key="3">
    <source>
        <dbReference type="Google" id="ProtNLM"/>
    </source>
</evidence>
<gene>
    <name evidence="1" type="ORF">A7A09_000025</name>
</gene>
<sequence length="193" mass="21496">MPHSATVAVFPQFKEWLSHRFSSIHFAPRIANHDMAARMLARSEIDLALVTRHPKVQIDEDFRVFRSADIATERLVIVEPPDTPRHTALPLHISHPLTYIGQIWQVCRCELPVTEEIPHGMAAYIRAHCLAGPARGVLPETLVEADIASGRLVVRQEQKELAYAVSLFCAPGASRRAKQVWTITAENSPPDAG</sequence>
<name>A0A3R7NDX9_9RHOB</name>
<dbReference type="AlphaFoldDB" id="A0A3R7NDX9"/>
<keyword evidence="2" id="KW-1185">Reference proteome</keyword>
<proteinExistence type="predicted"/>
<dbReference type="EMBL" id="PXNQ02000001">
    <property type="protein sequence ID" value="RNF35860.1"/>
    <property type="molecule type" value="Genomic_DNA"/>
</dbReference>
<evidence type="ECO:0000313" key="1">
    <source>
        <dbReference type="EMBL" id="RNF35860.1"/>
    </source>
</evidence>
<dbReference type="Proteomes" id="UP000238137">
    <property type="component" value="Unassembled WGS sequence"/>
</dbReference>
<dbReference type="SUPFAM" id="SSF53850">
    <property type="entry name" value="Periplasmic binding protein-like II"/>
    <property type="match status" value="1"/>
</dbReference>
<reference evidence="1" key="1">
    <citation type="submission" date="2018-05" db="EMBL/GenBank/DDBJ databases">
        <title>Reclassification of Methylarcula marina and Methylarcula terricola as Paracoccus methylarcula sp.nov., comb.nov. and Paracoccus terricola comb.nov.</title>
        <authorList>
            <person name="Shmareva M.N."/>
            <person name="Doronina N.V."/>
            <person name="Vasilenko O.V."/>
            <person name="Tarlachkov S.V."/>
            <person name="Trotsenko Y.A."/>
        </authorList>
    </citation>
    <scope>NUCLEOTIDE SEQUENCE [LARGE SCALE GENOMIC DNA]</scope>
    <source>
        <strain evidence="1">VKM B-2159</strain>
    </source>
</reference>
<comment type="caution">
    <text evidence="1">The sequence shown here is derived from an EMBL/GenBank/DDBJ whole genome shotgun (WGS) entry which is preliminary data.</text>
</comment>
<organism evidence="1 2">
    <name type="scientific">Paracoccus methylarcula</name>
    <dbReference type="NCBI Taxonomy" id="72022"/>
    <lineage>
        <taxon>Bacteria</taxon>
        <taxon>Pseudomonadati</taxon>
        <taxon>Pseudomonadota</taxon>
        <taxon>Alphaproteobacteria</taxon>
        <taxon>Rhodobacterales</taxon>
        <taxon>Paracoccaceae</taxon>
        <taxon>Paracoccus</taxon>
    </lineage>
</organism>
<protein>
    <recommendedName>
        <fullName evidence="3">LysR substrate-binding domain-containing protein</fullName>
    </recommendedName>
</protein>